<keyword evidence="6 7" id="KW-0472">Membrane</keyword>
<keyword evidence="2 7" id="KW-1003">Cell membrane</keyword>
<dbReference type="PANTHER" id="PTHR30213:SF0">
    <property type="entry name" value="UPF0761 MEMBRANE PROTEIN YIHY"/>
    <property type="match status" value="1"/>
</dbReference>
<evidence type="ECO:0000256" key="4">
    <source>
        <dbReference type="ARBA" id="ARBA00022692"/>
    </source>
</evidence>
<feature type="transmembrane region" description="Helical" evidence="7">
    <location>
        <begin position="95"/>
        <end position="114"/>
    </location>
</feature>
<dbReference type="NCBIfam" id="TIGR00765">
    <property type="entry name" value="yihY_not_rbn"/>
    <property type="match status" value="1"/>
</dbReference>
<evidence type="ECO:0000256" key="6">
    <source>
        <dbReference type="ARBA" id="ARBA00023136"/>
    </source>
</evidence>
<dbReference type="InterPro" id="IPR023679">
    <property type="entry name" value="UPF0761_bac"/>
</dbReference>
<evidence type="ECO:0000256" key="7">
    <source>
        <dbReference type="HAMAP-Rule" id="MF_00672"/>
    </source>
</evidence>
<dbReference type="InterPro" id="IPR017039">
    <property type="entry name" value="Virul_fac_BrkB"/>
</dbReference>
<accession>A0A450RVN3</accession>
<feature type="transmembrane region" description="Helical" evidence="7">
    <location>
        <begin position="38"/>
        <end position="58"/>
    </location>
</feature>
<dbReference type="EMBL" id="CAADEW010000003">
    <property type="protein sequence ID" value="VFJ43201.1"/>
    <property type="molecule type" value="Genomic_DNA"/>
</dbReference>
<comment type="similarity">
    <text evidence="7">Belongs to the UPF0761 family.</text>
</comment>
<gene>
    <name evidence="8" type="ORF">BECKFW1821A_GA0114235_100336</name>
</gene>
<evidence type="ECO:0000313" key="8">
    <source>
        <dbReference type="EMBL" id="VFJ43201.1"/>
    </source>
</evidence>
<evidence type="ECO:0000256" key="1">
    <source>
        <dbReference type="ARBA" id="ARBA00004651"/>
    </source>
</evidence>
<feature type="transmembrane region" description="Helical" evidence="7">
    <location>
        <begin position="237"/>
        <end position="263"/>
    </location>
</feature>
<proteinExistence type="inferred from homology"/>
<comment type="caution">
    <text evidence="7">Lacks conserved residue(s) required for the propagation of feature annotation.</text>
</comment>
<dbReference type="PANTHER" id="PTHR30213">
    <property type="entry name" value="INNER MEMBRANE PROTEIN YHJD"/>
    <property type="match status" value="1"/>
</dbReference>
<sequence>MNFTSKPRRTTDFLIYLFRSFINDRCPVSAGMLSYTSLLSLVPLMVLGFALFAAFPVFNELTGKVQGLIFSNLVPATGEVVKEYLTTFVEKASGLTAPGIVFLLVTALLLISTIDRELNAIWKVYRRRNLLGSFIIYWAILTLGPLLVGFSLVISSYLVSLSLSFEVTHGLADHETLFKLLSFLAVALAFTLLYAIVPYRHISLRHAVAGGTLAAALFELAKKIFTLYITHMGTYEAIYGALAAVPIFLIWIYISWLVILLGAEFTHCLGSFRHGTLKQGQRGHDLVLAFRLLGHLGRFQEAGEIPSAKRLLGQENGVDEFRLDYSLSALQRARIVHRTESGGWALSRDLHTLTLAELYHSDSYVLPVVEPSADAVSSDATKSDSENIPTQDPWEKALNRRLMGISSHLRGEALNVPLAHLYRESASTHA</sequence>
<name>A0A450RVN3_9GAMM</name>
<dbReference type="NCBIfam" id="NF002457">
    <property type="entry name" value="PRK01637.1"/>
    <property type="match status" value="1"/>
</dbReference>
<keyword evidence="4 7" id="KW-0812">Transmembrane</keyword>
<organism evidence="8">
    <name type="scientific">Candidatus Kentrum sp. FW</name>
    <dbReference type="NCBI Taxonomy" id="2126338"/>
    <lineage>
        <taxon>Bacteria</taxon>
        <taxon>Pseudomonadati</taxon>
        <taxon>Pseudomonadota</taxon>
        <taxon>Gammaproteobacteria</taxon>
        <taxon>Candidatus Kentrum</taxon>
    </lineage>
</organism>
<dbReference type="HAMAP" id="MF_00672">
    <property type="entry name" value="UPF0761"/>
    <property type="match status" value="1"/>
</dbReference>
<dbReference type="Pfam" id="PF03631">
    <property type="entry name" value="Virul_fac_BrkB"/>
    <property type="match status" value="1"/>
</dbReference>
<protein>
    <recommendedName>
        <fullName evidence="7">UPF0761 membrane protein BECKFW1821A_GA0114235_100336</fullName>
    </recommendedName>
</protein>
<comment type="subcellular location">
    <subcellularLocation>
        <location evidence="1 7">Cell membrane</location>
        <topology evidence="1 7">Multi-pass membrane protein</topology>
    </subcellularLocation>
</comment>
<evidence type="ECO:0000256" key="2">
    <source>
        <dbReference type="ARBA" id="ARBA00022475"/>
    </source>
</evidence>
<feature type="transmembrane region" description="Helical" evidence="7">
    <location>
        <begin position="177"/>
        <end position="197"/>
    </location>
</feature>
<keyword evidence="3" id="KW-0997">Cell inner membrane</keyword>
<keyword evidence="5 7" id="KW-1133">Transmembrane helix</keyword>
<reference evidence="8" key="1">
    <citation type="submission" date="2019-02" db="EMBL/GenBank/DDBJ databases">
        <authorList>
            <person name="Gruber-Vodicka R. H."/>
            <person name="Seah K. B. B."/>
        </authorList>
    </citation>
    <scope>NUCLEOTIDE SEQUENCE</scope>
    <source>
        <strain evidence="8">BECK_BZ15</strain>
    </source>
</reference>
<dbReference type="GO" id="GO:0005886">
    <property type="term" value="C:plasma membrane"/>
    <property type="evidence" value="ECO:0007669"/>
    <property type="project" value="UniProtKB-SubCell"/>
</dbReference>
<evidence type="ECO:0000256" key="3">
    <source>
        <dbReference type="ARBA" id="ARBA00022519"/>
    </source>
</evidence>
<feature type="transmembrane region" description="Helical" evidence="7">
    <location>
        <begin position="135"/>
        <end position="157"/>
    </location>
</feature>
<evidence type="ECO:0000256" key="5">
    <source>
        <dbReference type="ARBA" id="ARBA00022989"/>
    </source>
</evidence>
<dbReference type="AlphaFoldDB" id="A0A450RVN3"/>